<evidence type="ECO:0000256" key="3">
    <source>
        <dbReference type="ARBA" id="ARBA00022597"/>
    </source>
</evidence>
<dbReference type="EMBL" id="CP063767">
    <property type="protein sequence ID" value="QOY60124.1"/>
    <property type="molecule type" value="Genomic_DNA"/>
</dbReference>
<dbReference type="GO" id="GO:0016301">
    <property type="term" value="F:kinase activity"/>
    <property type="evidence" value="ECO:0007669"/>
    <property type="project" value="UniProtKB-KW"/>
</dbReference>
<dbReference type="NCBIfam" id="TIGR00829">
    <property type="entry name" value="FRU"/>
    <property type="match status" value="1"/>
</dbReference>
<evidence type="ECO:0000313" key="9">
    <source>
        <dbReference type="Proteomes" id="UP000593735"/>
    </source>
</evidence>
<keyword evidence="4" id="KW-0808">Transferase</keyword>
<dbReference type="GO" id="GO:0090563">
    <property type="term" value="F:protein-phosphocysteine-sugar phosphotransferase activity"/>
    <property type="evidence" value="ECO:0007669"/>
    <property type="project" value="TreeGrafter"/>
</dbReference>
<dbReference type="KEGG" id="tio:INP52_06810"/>
<name>A0A7S7RUC7_9ACTN</name>
<evidence type="ECO:0000313" key="8">
    <source>
        <dbReference type="EMBL" id="QOY60124.1"/>
    </source>
</evidence>
<evidence type="ECO:0000256" key="6">
    <source>
        <dbReference type="ARBA" id="ARBA00022777"/>
    </source>
</evidence>
<gene>
    <name evidence="8" type="ORF">INP52_06810</name>
</gene>
<dbReference type="Proteomes" id="UP000593735">
    <property type="component" value="Chromosome"/>
</dbReference>
<keyword evidence="1" id="KW-0813">Transport</keyword>
<accession>A0A7S7RUC7</accession>
<keyword evidence="9" id="KW-1185">Reference proteome</keyword>
<dbReference type="InterPro" id="IPR003353">
    <property type="entry name" value="PTS_IIB_fruc"/>
</dbReference>
<dbReference type="InterPro" id="IPR003501">
    <property type="entry name" value="PTS_EIIB_2/3"/>
</dbReference>
<dbReference type="PROSITE" id="PS51099">
    <property type="entry name" value="PTS_EIIB_TYPE_2"/>
    <property type="match status" value="1"/>
</dbReference>
<organism evidence="8 9">
    <name type="scientific">Thermophilibacter immobilis</name>
    <dbReference type="NCBI Taxonomy" id="2779519"/>
    <lineage>
        <taxon>Bacteria</taxon>
        <taxon>Bacillati</taxon>
        <taxon>Actinomycetota</taxon>
        <taxon>Coriobacteriia</taxon>
        <taxon>Coriobacteriales</taxon>
        <taxon>Atopobiaceae</taxon>
        <taxon>Thermophilibacter</taxon>
    </lineage>
</organism>
<dbReference type="RefSeq" id="WP_194370248.1">
    <property type="nucleotide sequence ID" value="NZ_CP063767.1"/>
</dbReference>
<feature type="domain" description="PTS EIIB type-2" evidence="7">
    <location>
        <begin position="7"/>
        <end position="98"/>
    </location>
</feature>
<dbReference type="InterPro" id="IPR050864">
    <property type="entry name" value="Bacterial_PTS_Sugar_Transport"/>
</dbReference>
<sequence length="108" mass="11466">MAGKKFIVGVTACQIGIAHTFMAAESLATALERRGCEAKIETQGATGAENVITDEDLARADAAIIAADVKIKDKERFEPIPTLSCKTNEVMTLETALSVVDEVLEAID</sequence>
<keyword evidence="5" id="KW-0598">Phosphotransferase system</keyword>
<evidence type="ECO:0000256" key="4">
    <source>
        <dbReference type="ARBA" id="ARBA00022679"/>
    </source>
</evidence>
<dbReference type="AlphaFoldDB" id="A0A7S7RUC7"/>
<dbReference type="PANTHER" id="PTHR30505">
    <property type="entry name" value="FRUCTOSE-LIKE PERMEASE"/>
    <property type="match status" value="1"/>
</dbReference>
<protein>
    <submittedName>
        <fullName evidence="8">PTS sugar transporter subunit IIC</fullName>
    </submittedName>
</protein>
<dbReference type="InterPro" id="IPR013011">
    <property type="entry name" value="PTS_EIIB_2"/>
</dbReference>
<dbReference type="PANTHER" id="PTHR30505:SF0">
    <property type="entry name" value="FRUCTOSE-LIKE PTS SYSTEM EIIBC COMPONENT-RELATED"/>
    <property type="match status" value="1"/>
</dbReference>
<dbReference type="InterPro" id="IPR036095">
    <property type="entry name" value="PTS_EIIB-like_sf"/>
</dbReference>
<dbReference type="CDD" id="cd05569">
    <property type="entry name" value="PTS_IIB_fructose"/>
    <property type="match status" value="1"/>
</dbReference>
<evidence type="ECO:0000256" key="1">
    <source>
        <dbReference type="ARBA" id="ARBA00022448"/>
    </source>
</evidence>
<reference evidence="8 9" key="1">
    <citation type="submission" date="2020-10" db="EMBL/GenBank/DDBJ databases">
        <title>Olsenella immobilis sp.nov., isolated from the mud in a fermentation cellar used for the production of Chinese strong-flavoured liquor.</title>
        <authorList>
            <person name="Lu L."/>
        </authorList>
    </citation>
    <scope>NUCLEOTIDE SEQUENCE [LARGE SCALE GENOMIC DNA]</scope>
    <source>
        <strain evidence="8 9">LZLJ-2</strain>
    </source>
</reference>
<dbReference type="GO" id="GO:0005886">
    <property type="term" value="C:plasma membrane"/>
    <property type="evidence" value="ECO:0007669"/>
    <property type="project" value="TreeGrafter"/>
</dbReference>
<keyword evidence="2" id="KW-0597">Phosphoprotein</keyword>
<keyword evidence="3 8" id="KW-0762">Sugar transport</keyword>
<dbReference type="SUPFAM" id="SSF52794">
    <property type="entry name" value="PTS system IIB component-like"/>
    <property type="match status" value="1"/>
</dbReference>
<dbReference type="Pfam" id="PF02302">
    <property type="entry name" value="PTS_IIB"/>
    <property type="match status" value="1"/>
</dbReference>
<keyword evidence="6" id="KW-0418">Kinase</keyword>
<evidence type="ECO:0000256" key="5">
    <source>
        <dbReference type="ARBA" id="ARBA00022683"/>
    </source>
</evidence>
<evidence type="ECO:0000259" key="7">
    <source>
        <dbReference type="PROSITE" id="PS51099"/>
    </source>
</evidence>
<dbReference type="GO" id="GO:0022877">
    <property type="term" value="F:protein-N(PI)-phosphohistidine-fructose phosphotransferase system transporter activity"/>
    <property type="evidence" value="ECO:0007669"/>
    <property type="project" value="InterPro"/>
</dbReference>
<dbReference type="GO" id="GO:0009401">
    <property type="term" value="P:phosphoenolpyruvate-dependent sugar phosphotransferase system"/>
    <property type="evidence" value="ECO:0007669"/>
    <property type="project" value="UniProtKB-KW"/>
</dbReference>
<dbReference type="Gene3D" id="3.40.50.2300">
    <property type="match status" value="1"/>
</dbReference>
<proteinExistence type="predicted"/>
<evidence type="ECO:0000256" key="2">
    <source>
        <dbReference type="ARBA" id="ARBA00022553"/>
    </source>
</evidence>